<dbReference type="PROSITE" id="PS00667">
    <property type="entry name" value="COMPLEX1_ND1_1"/>
    <property type="match status" value="1"/>
</dbReference>
<proteinExistence type="inferred from homology"/>
<accession>A0ABT8FWZ3</accession>
<feature type="transmembrane region" description="Helical" evidence="5">
    <location>
        <begin position="395"/>
        <end position="412"/>
    </location>
</feature>
<evidence type="ECO:0000256" key="3">
    <source>
        <dbReference type="ARBA" id="ARBA00022989"/>
    </source>
</evidence>
<evidence type="ECO:0000313" key="8">
    <source>
        <dbReference type="EMBL" id="MDN4471410.1"/>
    </source>
</evidence>
<keyword evidence="5" id="KW-0874">Quinone</keyword>
<feature type="compositionally biased region" description="Basic and acidic residues" evidence="7">
    <location>
        <begin position="466"/>
        <end position="475"/>
    </location>
</feature>
<keyword evidence="5" id="KW-1003">Cell membrane</keyword>
<dbReference type="InterPro" id="IPR001694">
    <property type="entry name" value="NADH_UbQ_OxRdtase_su1/FPO"/>
</dbReference>
<dbReference type="EMBL" id="JAUHPV010000001">
    <property type="protein sequence ID" value="MDN4471410.1"/>
    <property type="molecule type" value="Genomic_DNA"/>
</dbReference>
<keyword evidence="3 5" id="KW-1133">Transmembrane helix</keyword>
<organism evidence="8 9">
    <name type="scientific">Demequina zhanjiangensis</name>
    <dbReference type="NCBI Taxonomy" id="3051659"/>
    <lineage>
        <taxon>Bacteria</taxon>
        <taxon>Bacillati</taxon>
        <taxon>Actinomycetota</taxon>
        <taxon>Actinomycetes</taxon>
        <taxon>Micrococcales</taxon>
        <taxon>Demequinaceae</taxon>
        <taxon>Demequina</taxon>
    </lineage>
</organism>
<feature type="transmembrane region" description="Helical" evidence="5">
    <location>
        <begin position="203"/>
        <end position="222"/>
    </location>
</feature>
<gene>
    <name evidence="5 8" type="primary">nuoH</name>
    <name evidence="8" type="ORF">QQX04_00205</name>
</gene>
<keyword evidence="4 5" id="KW-0472">Membrane</keyword>
<dbReference type="NCBIfam" id="NF004743">
    <property type="entry name" value="PRK06076.1-4"/>
    <property type="match status" value="1"/>
</dbReference>
<evidence type="ECO:0000313" key="9">
    <source>
        <dbReference type="Proteomes" id="UP001172738"/>
    </source>
</evidence>
<feature type="transmembrane region" description="Helical" evidence="5">
    <location>
        <begin position="281"/>
        <end position="309"/>
    </location>
</feature>
<dbReference type="HAMAP" id="MF_01350">
    <property type="entry name" value="NDH1_NuoH"/>
    <property type="match status" value="1"/>
</dbReference>
<feature type="transmembrane region" description="Helical" evidence="5">
    <location>
        <begin position="234"/>
        <end position="252"/>
    </location>
</feature>
<comment type="similarity">
    <text evidence="5 6">Belongs to the complex I subunit 1 family.</text>
</comment>
<feature type="region of interest" description="Disordered" evidence="7">
    <location>
        <begin position="439"/>
        <end position="475"/>
    </location>
</feature>
<evidence type="ECO:0000256" key="7">
    <source>
        <dbReference type="SAM" id="MobiDB-lite"/>
    </source>
</evidence>
<dbReference type="EC" id="7.1.1.-" evidence="5"/>
<dbReference type="Pfam" id="PF00146">
    <property type="entry name" value="NADHdh"/>
    <property type="match status" value="1"/>
</dbReference>
<dbReference type="PROSITE" id="PS00668">
    <property type="entry name" value="COMPLEX1_ND1_2"/>
    <property type="match status" value="1"/>
</dbReference>
<sequence length="475" mass="52715">MSLLTGLVPFATDDMANSHCGVTDASALTEAQQTCLQDWGTLAGDPVWLVIVKAVLIVVFLLLSVLFAVWFERRVIGRLQSRPGPNMHGPFGLLQSVMDAMKLLFKEDITVRASEKILYILAPMISVFSALLIFAVIPFGPATHIPGTDIVTPLQLTDFPVAVLYILACAALGVYGIVLGGWASGSIYPLMGAVRSTAQIISYELAMGLSLVTVFMLSGSMSTSQIVEAQADRWWVWPLLPAFVLYVISMVGETNRLPFDLPEAEGELVAGFMTEYSSMKFAWYFLAEYMNMINVSAVAATLFLGGWHAPWPASWPGADFLNSGVFPPIWLIIKIWLLMFVFVWIRGTLLRFRYDQFMKLGWKVLIPVGLGWLVFFAVGRQFMDFYERDLNLYDAVAWLVAILLVYAVWGFVKDSRNEKKAKDLESEKTDEDEEFDAFAGGYPVPPMPHQTLPPSPRSGRTVEATLKTEEGGADE</sequence>
<name>A0ABT8FWZ3_9MICO</name>
<keyword evidence="5" id="KW-0830">Ubiquinone</keyword>
<evidence type="ECO:0000256" key="4">
    <source>
        <dbReference type="ARBA" id="ARBA00023136"/>
    </source>
</evidence>
<feature type="transmembrane region" description="Helical" evidence="5">
    <location>
        <begin position="117"/>
        <end position="139"/>
    </location>
</feature>
<comment type="subunit">
    <text evidence="5">NDH-1 is composed of 14 different subunits. Subunits NuoA, H, J, K, L, M, N constitute the membrane sector of the complex.</text>
</comment>
<feature type="transmembrane region" description="Helical" evidence="5">
    <location>
        <begin position="47"/>
        <end position="71"/>
    </location>
</feature>
<keyword evidence="8" id="KW-0560">Oxidoreductase</keyword>
<dbReference type="RefSeq" id="WP_301125013.1">
    <property type="nucleotide sequence ID" value="NZ_JAUHPV010000001.1"/>
</dbReference>
<evidence type="ECO:0000256" key="2">
    <source>
        <dbReference type="ARBA" id="ARBA00022692"/>
    </source>
</evidence>
<feature type="transmembrane region" description="Helical" evidence="5">
    <location>
        <begin position="329"/>
        <end position="352"/>
    </location>
</feature>
<evidence type="ECO:0000256" key="5">
    <source>
        <dbReference type="HAMAP-Rule" id="MF_01350"/>
    </source>
</evidence>
<evidence type="ECO:0000256" key="6">
    <source>
        <dbReference type="RuleBase" id="RU000471"/>
    </source>
</evidence>
<feature type="transmembrane region" description="Helical" evidence="5">
    <location>
        <begin position="364"/>
        <end position="383"/>
    </location>
</feature>
<keyword evidence="9" id="KW-1185">Reference proteome</keyword>
<feature type="transmembrane region" description="Helical" evidence="5">
    <location>
        <begin position="159"/>
        <end position="182"/>
    </location>
</feature>
<reference evidence="8" key="1">
    <citation type="submission" date="2023-06" db="EMBL/GenBank/DDBJ databases">
        <title>SYSU T00b26.</title>
        <authorList>
            <person name="Gao L."/>
            <person name="Fang B.-Z."/>
            <person name="Li W.-J."/>
        </authorList>
    </citation>
    <scope>NUCLEOTIDE SEQUENCE</scope>
    <source>
        <strain evidence="8">SYSU T00b26</strain>
    </source>
</reference>
<feature type="compositionally biased region" description="Pro residues" evidence="7">
    <location>
        <begin position="443"/>
        <end position="456"/>
    </location>
</feature>
<evidence type="ECO:0000256" key="1">
    <source>
        <dbReference type="ARBA" id="ARBA00004141"/>
    </source>
</evidence>
<protein>
    <recommendedName>
        <fullName evidence="5">NADH-quinone oxidoreductase subunit H</fullName>
        <ecNumber evidence="5">7.1.1.-</ecNumber>
    </recommendedName>
    <alternativeName>
        <fullName evidence="5">NADH dehydrogenase I subunit H</fullName>
    </alternativeName>
    <alternativeName>
        <fullName evidence="5">NDH-1 subunit H</fullName>
    </alternativeName>
</protein>
<keyword evidence="5 6" id="KW-0520">NAD</keyword>
<dbReference type="PANTHER" id="PTHR11432:SF3">
    <property type="entry name" value="NADH-UBIQUINONE OXIDOREDUCTASE CHAIN 1"/>
    <property type="match status" value="1"/>
</dbReference>
<dbReference type="Proteomes" id="UP001172738">
    <property type="component" value="Unassembled WGS sequence"/>
</dbReference>
<dbReference type="PANTHER" id="PTHR11432">
    <property type="entry name" value="NADH DEHYDROGENASE SUBUNIT 1"/>
    <property type="match status" value="1"/>
</dbReference>
<comment type="subcellular location">
    <subcellularLocation>
        <location evidence="5 6">Cell membrane</location>
        <topology evidence="5 6">Multi-pass membrane protein</topology>
    </subcellularLocation>
    <subcellularLocation>
        <location evidence="1">Membrane</location>
        <topology evidence="1">Multi-pass membrane protein</topology>
    </subcellularLocation>
</comment>
<keyword evidence="5" id="KW-1278">Translocase</keyword>
<dbReference type="InterPro" id="IPR018086">
    <property type="entry name" value="NADH_UbQ_OxRdtase_su1_CS"/>
</dbReference>
<keyword evidence="2 5" id="KW-0812">Transmembrane</keyword>
<comment type="function">
    <text evidence="5">NDH-1 shuttles electrons from NADH, via FMN and iron-sulfur (Fe-S) centers, to quinones in the respiratory chain. The immediate electron acceptor for the enzyme in this species is believed to be ubiquinone. Couples the redox reaction to proton translocation (for every two electrons transferred, four hydrogen ions are translocated across the cytoplasmic membrane), and thus conserves the redox energy in a proton gradient. This subunit may bind ubiquinone.</text>
</comment>
<comment type="catalytic activity">
    <reaction evidence="5">
        <text>a quinone + NADH + 5 H(+)(in) = a quinol + NAD(+) + 4 H(+)(out)</text>
        <dbReference type="Rhea" id="RHEA:57888"/>
        <dbReference type="ChEBI" id="CHEBI:15378"/>
        <dbReference type="ChEBI" id="CHEBI:24646"/>
        <dbReference type="ChEBI" id="CHEBI:57540"/>
        <dbReference type="ChEBI" id="CHEBI:57945"/>
        <dbReference type="ChEBI" id="CHEBI:132124"/>
    </reaction>
</comment>
<dbReference type="GO" id="GO:0050136">
    <property type="term" value="F:NADH dehydrogenase (quinone) (non-electrogenic) activity"/>
    <property type="evidence" value="ECO:0007669"/>
    <property type="project" value="UniProtKB-EC"/>
</dbReference>
<comment type="caution">
    <text evidence="8">The sequence shown here is derived from an EMBL/GenBank/DDBJ whole genome shotgun (WGS) entry which is preliminary data.</text>
</comment>